<feature type="compositionally biased region" description="Polar residues" evidence="7">
    <location>
        <begin position="654"/>
        <end position="665"/>
    </location>
</feature>
<dbReference type="Gene3D" id="3.90.1750.10">
    <property type="entry name" value="Hect, E3 ligase catalytic domains"/>
    <property type="match status" value="1"/>
</dbReference>
<reference evidence="9 10" key="1">
    <citation type="journal article" date="2024" name="Science">
        <title>Giant polyketide synthase enzymes in the biosynthesis of giant marine polyether toxins.</title>
        <authorList>
            <person name="Fallon T.R."/>
            <person name="Shende V.V."/>
            <person name="Wierzbicki I.H."/>
            <person name="Pendleton A.L."/>
            <person name="Watervoot N.F."/>
            <person name="Auber R.P."/>
            <person name="Gonzalez D.J."/>
            <person name="Wisecaver J.H."/>
            <person name="Moore B.S."/>
        </authorList>
    </citation>
    <scope>NUCLEOTIDE SEQUENCE [LARGE SCALE GENOMIC DNA]</scope>
    <source>
        <strain evidence="9 10">12B1</strain>
    </source>
</reference>
<evidence type="ECO:0000256" key="4">
    <source>
        <dbReference type="ARBA" id="ARBA00022679"/>
    </source>
</evidence>
<dbReference type="SMART" id="SM00119">
    <property type="entry name" value="HECTc"/>
    <property type="match status" value="1"/>
</dbReference>
<comment type="caution">
    <text evidence="9">The sequence shown here is derived from an EMBL/GenBank/DDBJ whole genome shotgun (WGS) entry which is preliminary data.</text>
</comment>
<dbReference type="SUPFAM" id="SSF56204">
    <property type="entry name" value="Hect, E3 ligase catalytic domain"/>
    <property type="match status" value="1"/>
</dbReference>
<organism evidence="9 10">
    <name type="scientific">Prymnesium parvum</name>
    <name type="common">Toxic golden alga</name>
    <dbReference type="NCBI Taxonomy" id="97485"/>
    <lineage>
        <taxon>Eukaryota</taxon>
        <taxon>Haptista</taxon>
        <taxon>Haptophyta</taxon>
        <taxon>Prymnesiophyceae</taxon>
        <taxon>Prymnesiales</taxon>
        <taxon>Prymnesiaceae</taxon>
        <taxon>Prymnesium</taxon>
    </lineage>
</organism>
<proteinExistence type="predicted"/>
<dbReference type="GO" id="GO:0061630">
    <property type="term" value="F:ubiquitin protein ligase activity"/>
    <property type="evidence" value="ECO:0007669"/>
    <property type="project" value="UniProtKB-EC"/>
</dbReference>
<evidence type="ECO:0000313" key="10">
    <source>
        <dbReference type="Proteomes" id="UP001515480"/>
    </source>
</evidence>
<dbReference type="InterPro" id="IPR050409">
    <property type="entry name" value="E3_ubiq-protein_ligase"/>
</dbReference>
<evidence type="ECO:0000256" key="3">
    <source>
        <dbReference type="ARBA" id="ARBA00012485"/>
    </source>
</evidence>
<dbReference type="InterPro" id="IPR000569">
    <property type="entry name" value="HECT_dom"/>
</dbReference>
<dbReference type="GO" id="GO:0016567">
    <property type="term" value="P:protein ubiquitination"/>
    <property type="evidence" value="ECO:0007669"/>
    <property type="project" value="TreeGrafter"/>
</dbReference>
<comment type="catalytic activity">
    <reaction evidence="1">
        <text>S-ubiquitinyl-[E2 ubiquitin-conjugating enzyme]-L-cysteine + [acceptor protein]-L-lysine = [E2 ubiquitin-conjugating enzyme]-L-cysteine + N(6)-ubiquitinyl-[acceptor protein]-L-lysine.</text>
        <dbReference type="EC" id="2.3.2.26"/>
    </reaction>
</comment>
<dbReference type="Pfam" id="PF00632">
    <property type="entry name" value="HECT"/>
    <property type="match status" value="1"/>
</dbReference>
<feature type="region of interest" description="Disordered" evidence="7">
    <location>
        <begin position="1"/>
        <end position="42"/>
    </location>
</feature>
<evidence type="ECO:0000256" key="2">
    <source>
        <dbReference type="ARBA" id="ARBA00004906"/>
    </source>
</evidence>
<feature type="active site" description="Glycyl thioester intermediate" evidence="6">
    <location>
        <position position="568"/>
    </location>
</feature>
<dbReference type="PANTHER" id="PTHR11254:SF440">
    <property type="entry name" value="E3 UBIQUITIN-PROTEIN LIGASE NEDD-4"/>
    <property type="match status" value="1"/>
</dbReference>
<evidence type="ECO:0000259" key="8">
    <source>
        <dbReference type="PROSITE" id="PS50237"/>
    </source>
</evidence>
<dbReference type="EC" id="2.3.2.26" evidence="3"/>
<evidence type="ECO:0000256" key="6">
    <source>
        <dbReference type="PROSITE-ProRule" id="PRU00104"/>
    </source>
</evidence>
<gene>
    <name evidence="9" type="ORF">AB1Y20_020957</name>
</gene>
<comment type="pathway">
    <text evidence="2">Protein modification; protein ubiquitination.</text>
</comment>
<feature type="region of interest" description="Disordered" evidence="7">
    <location>
        <begin position="737"/>
        <end position="779"/>
    </location>
</feature>
<dbReference type="Proteomes" id="UP001515480">
    <property type="component" value="Unassembled WGS sequence"/>
</dbReference>
<keyword evidence="4" id="KW-0808">Transferase</keyword>
<dbReference type="AlphaFoldDB" id="A0AB34JJY4"/>
<feature type="region of interest" description="Disordered" evidence="7">
    <location>
        <begin position="805"/>
        <end position="835"/>
    </location>
</feature>
<keyword evidence="5 6" id="KW-0833">Ubl conjugation pathway</keyword>
<accession>A0AB34JJY4</accession>
<sequence length="835" mass="90025">MGCGFSRASSNAATLVASRLPSRRSSRQSEPPPRKRAPATPSASLALSAAAGPAAVLEALGALQLPEWKSTPPAELSQWLHAVHACLDALWSPALGRLEAAISDGGAAHGWQSLQADSFAPLLRRAAADAAPAIRRASAALLEVAAGVWHAAAGRKEPADAMFVNRSVVQLFSYFSVIMFRRVIVEDAQSLEHKADVWSELCAEFGLQRPHVCTVLDAGAKATLVYLDLVSNGDGQCRLNCGRHTALWDALPQWEASCASGPEGHSCKLFPRFFSHETGGWERGEGHGPRKELFALIGQQMLRGCEAEPAKMPPLLPYVPEARHHWFDHTATQRDDGVARLLRFAGWVAGQTLCNRTTLQVQLPLLLFRKLLGGADFEADMATLVEFDPEAARSLQAVNKMSDADFAALVELEETPGVTRSQYVEAALRRLLVDSCSWQFDAFRRGFSQALPIGQLRAVLFTPAQLAAAVCGSVADCADEKEDFSLQQTFRVVMDEELQQCAPLRDALWAVLEGWAPAHKRKFIKFVTGSARLPAAGSEVLTVEMPFSAVRADEVAAMAGILPQAHTCDNILELPNYWAALCARHKVAPADCKPGKAHEKLLAELRQLLHRQLTTAVFECDAYGLDEGAVPSELDIPPNAASLPCGQSCGGQPRPSTGASRQPPTSGRAPSPPGVTPTRAARGAGVQHTEEHRRPLVASDVVELWHCSPANSPRTQTTSSPTAAIARLDAHDMADFTRQPCSPRLPPIKTSAASPGVGWDTSTSSEAPHACRLGRDSATEDVVEDLAPIGPESPDPVVRHVNTTIKATAQDHDRNYTSPRRNRVDEPDDLEHLEL</sequence>
<dbReference type="PROSITE" id="PS50237">
    <property type="entry name" value="HECT"/>
    <property type="match status" value="1"/>
</dbReference>
<dbReference type="Gene3D" id="3.30.2410.10">
    <property type="entry name" value="Hect, E3 ligase catalytic domain"/>
    <property type="match status" value="1"/>
</dbReference>
<keyword evidence="10" id="KW-1185">Reference proteome</keyword>
<feature type="region of interest" description="Disordered" evidence="7">
    <location>
        <begin position="634"/>
        <end position="692"/>
    </location>
</feature>
<evidence type="ECO:0000256" key="5">
    <source>
        <dbReference type="ARBA" id="ARBA00022786"/>
    </source>
</evidence>
<name>A0AB34JJY4_PRYPA</name>
<evidence type="ECO:0000313" key="9">
    <source>
        <dbReference type="EMBL" id="KAL1521288.1"/>
    </source>
</evidence>
<evidence type="ECO:0000256" key="1">
    <source>
        <dbReference type="ARBA" id="ARBA00000885"/>
    </source>
</evidence>
<feature type="compositionally biased region" description="Basic and acidic residues" evidence="7">
    <location>
        <begin position="822"/>
        <end position="835"/>
    </location>
</feature>
<dbReference type="InterPro" id="IPR035983">
    <property type="entry name" value="Hect_E3_ubiquitin_ligase"/>
</dbReference>
<dbReference type="EMBL" id="JBGBPQ010000007">
    <property type="protein sequence ID" value="KAL1521288.1"/>
    <property type="molecule type" value="Genomic_DNA"/>
</dbReference>
<protein>
    <recommendedName>
        <fullName evidence="3">HECT-type E3 ubiquitin transferase</fullName>
        <ecNumber evidence="3">2.3.2.26</ecNumber>
    </recommendedName>
</protein>
<feature type="domain" description="HECT" evidence="8">
    <location>
        <begin position="268"/>
        <end position="590"/>
    </location>
</feature>
<dbReference type="GO" id="GO:0006511">
    <property type="term" value="P:ubiquitin-dependent protein catabolic process"/>
    <property type="evidence" value="ECO:0007669"/>
    <property type="project" value="TreeGrafter"/>
</dbReference>
<dbReference type="GO" id="GO:0005737">
    <property type="term" value="C:cytoplasm"/>
    <property type="evidence" value="ECO:0007669"/>
    <property type="project" value="TreeGrafter"/>
</dbReference>
<evidence type="ECO:0000256" key="7">
    <source>
        <dbReference type="SAM" id="MobiDB-lite"/>
    </source>
</evidence>
<dbReference type="PANTHER" id="PTHR11254">
    <property type="entry name" value="HECT DOMAIN UBIQUITIN-PROTEIN LIGASE"/>
    <property type="match status" value="1"/>
</dbReference>